<evidence type="ECO:0000313" key="19">
    <source>
        <dbReference type="Proteomes" id="UP000003544"/>
    </source>
</evidence>
<dbReference type="SUPFAM" id="SSF56935">
    <property type="entry name" value="Porins"/>
    <property type="match status" value="1"/>
</dbReference>
<evidence type="ECO:0000256" key="7">
    <source>
        <dbReference type="ARBA" id="ARBA00022729"/>
    </source>
</evidence>
<dbReference type="Gene3D" id="3.55.50.30">
    <property type="match status" value="1"/>
</dbReference>
<feature type="chain" id="PRO_5003332417" evidence="16">
    <location>
        <begin position="34"/>
        <end position="865"/>
    </location>
</feature>
<dbReference type="STRING" id="1026882.MAMP_00688"/>
<dbReference type="InterPro" id="IPR037066">
    <property type="entry name" value="Plug_dom_sf"/>
</dbReference>
<dbReference type="InterPro" id="IPR012910">
    <property type="entry name" value="Plug_dom"/>
</dbReference>
<dbReference type="EMBL" id="AFIG01000001">
    <property type="protein sequence ID" value="EGL54258.1"/>
    <property type="molecule type" value="Genomic_DNA"/>
</dbReference>
<evidence type="ECO:0000313" key="18">
    <source>
        <dbReference type="EMBL" id="EGL54258.1"/>
    </source>
</evidence>
<evidence type="ECO:0000256" key="4">
    <source>
        <dbReference type="ARBA" id="ARBA00022452"/>
    </source>
</evidence>
<dbReference type="PROSITE" id="PS52016">
    <property type="entry name" value="TONB_DEPENDENT_REC_3"/>
    <property type="match status" value="1"/>
</dbReference>
<keyword evidence="19" id="KW-1185">Reference proteome</keyword>
<dbReference type="GO" id="GO:0015344">
    <property type="term" value="F:siderophore uptake transmembrane transporter activity"/>
    <property type="evidence" value="ECO:0007669"/>
    <property type="project" value="TreeGrafter"/>
</dbReference>
<keyword evidence="12 18" id="KW-0675">Receptor</keyword>
<evidence type="ECO:0000256" key="5">
    <source>
        <dbReference type="ARBA" id="ARBA00022496"/>
    </source>
</evidence>
<dbReference type="GO" id="GO:0015891">
    <property type="term" value="P:siderophore transport"/>
    <property type="evidence" value="ECO:0007669"/>
    <property type="project" value="InterPro"/>
</dbReference>
<dbReference type="InterPro" id="IPR039426">
    <property type="entry name" value="TonB-dep_rcpt-like"/>
</dbReference>
<keyword evidence="6 14" id="KW-0812">Transmembrane</keyword>
<dbReference type="GO" id="GO:0009279">
    <property type="term" value="C:cell outer membrane"/>
    <property type="evidence" value="ECO:0007669"/>
    <property type="project" value="UniProtKB-SubCell"/>
</dbReference>
<evidence type="ECO:0000256" key="9">
    <source>
        <dbReference type="ARBA" id="ARBA00023065"/>
    </source>
</evidence>
<name>F5SYT7_9GAMM</name>
<dbReference type="RefSeq" id="WP_007144144.1">
    <property type="nucleotide sequence ID" value="NZ_AFIG01000001.1"/>
</dbReference>
<evidence type="ECO:0000256" key="2">
    <source>
        <dbReference type="ARBA" id="ARBA00009810"/>
    </source>
</evidence>
<dbReference type="InterPro" id="IPR036942">
    <property type="entry name" value="Beta-barrel_TonB_sf"/>
</dbReference>
<comment type="subcellular location">
    <subcellularLocation>
        <location evidence="1 14">Cell outer membrane</location>
        <topology evidence="1 14">Multi-pass membrane protein</topology>
    </subcellularLocation>
</comment>
<feature type="signal peptide" evidence="16">
    <location>
        <begin position="1"/>
        <end position="33"/>
    </location>
</feature>
<feature type="domain" description="Secretin/TonB short N-terminal" evidence="17">
    <location>
        <begin position="69"/>
        <end position="120"/>
    </location>
</feature>
<dbReference type="Pfam" id="PF07715">
    <property type="entry name" value="Plug"/>
    <property type="match status" value="1"/>
</dbReference>
<dbReference type="Pfam" id="PF00593">
    <property type="entry name" value="TonB_dep_Rec_b-barrel"/>
    <property type="match status" value="1"/>
</dbReference>
<evidence type="ECO:0000256" key="3">
    <source>
        <dbReference type="ARBA" id="ARBA00022448"/>
    </source>
</evidence>
<evidence type="ECO:0000256" key="13">
    <source>
        <dbReference type="ARBA" id="ARBA00023237"/>
    </source>
</evidence>
<reference evidence="18 19" key="1">
    <citation type="journal article" date="2011" name="J. Bacteriol.">
        <title>Draft genome sequence of Methylophaga aminisulfidivorans MP T.</title>
        <authorList>
            <person name="Han G.H."/>
            <person name="Kim W."/>
            <person name="Chun J."/>
            <person name="Kim S.W."/>
        </authorList>
    </citation>
    <scope>NUCLEOTIDE SEQUENCE [LARGE SCALE GENOMIC DNA]</scope>
    <source>
        <strain evidence="19">MP(T)</strain>
    </source>
</reference>
<evidence type="ECO:0000256" key="16">
    <source>
        <dbReference type="SAM" id="SignalP"/>
    </source>
</evidence>
<dbReference type="SMART" id="SM00965">
    <property type="entry name" value="STN"/>
    <property type="match status" value="1"/>
</dbReference>
<evidence type="ECO:0000259" key="17">
    <source>
        <dbReference type="SMART" id="SM00965"/>
    </source>
</evidence>
<accession>F5SYT7</accession>
<dbReference type="NCBIfam" id="TIGR01783">
    <property type="entry name" value="TonB-siderophor"/>
    <property type="match status" value="1"/>
</dbReference>
<comment type="caution">
    <text evidence="18">The sequence shown here is derived from an EMBL/GenBank/DDBJ whole genome shotgun (WGS) entry which is preliminary data.</text>
</comment>
<evidence type="ECO:0000256" key="10">
    <source>
        <dbReference type="ARBA" id="ARBA00023077"/>
    </source>
</evidence>
<keyword evidence="3 14" id="KW-0813">Transport</keyword>
<evidence type="ECO:0000256" key="12">
    <source>
        <dbReference type="ARBA" id="ARBA00023170"/>
    </source>
</evidence>
<dbReference type="PANTHER" id="PTHR32552">
    <property type="entry name" value="FERRICHROME IRON RECEPTOR-RELATED"/>
    <property type="match status" value="1"/>
</dbReference>
<dbReference type="AlphaFoldDB" id="F5SYT7"/>
<dbReference type="CDD" id="cd01347">
    <property type="entry name" value="ligand_gated_channel"/>
    <property type="match status" value="1"/>
</dbReference>
<keyword evidence="9" id="KW-0406">Ion transport</keyword>
<keyword evidence="5" id="KW-0410">Iron transport</keyword>
<gene>
    <name evidence="18" type="ORF">MAMP_00688</name>
</gene>
<dbReference type="Gene3D" id="2.40.170.20">
    <property type="entry name" value="TonB-dependent receptor, beta-barrel domain"/>
    <property type="match status" value="1"/>
</dbReference>
<dbReference type="Proteomes" id="UP000003544">
    <property type="component" value="Unassembled WGS sequence"/>
</dbReference>
<keyword evidence="8" id="KW-0408">Iron</keyword>
<sequence>MSAKQRFISSSLKALPLLIMLASASVMPSTAIADDVAEQQTTPAKLIHFNIPADNLSKSLNLFSAQSGIFLSSDGALTKSKTSAPVNGQYTAEQALQALLAGTQLSYRFIDANTVTLLEQQQQEQAVHDLAPLVVMGTDLNRYEFDIAGSATGFDTDVNELPRSVQVLPEQLILDQNATHLDDVLQNVAGITRAHGFGGVETQVNIRGFTNNRLFVDGNPVSNRHNVDVATIDRVEAILGPASVLHGQVSPGGLINIITKKPQTIKSNSLQADFDEHGRRKLTMDSTGPLNDVLQYRLIVAGEDSESFRETQTVTGDHRADIRGLTIAPSFSYTPDANNTFTLSLLHVDQTLPIDRGTVAVADASGELHIANLPEERRLGSQFDERDSTEKQIQFDFDHEFDNGWKNQLKLGYYQKKFDDYQARPLRGLNDSWTLGTGPVDISNLSAIRTSANGSAVQANGLLIRTADSNLNVTEDDFFISNSLTGDYRFGDIDNTLYIGANLHKRNIRHTDGFAMQNISGSLYAPYLDVIDIYSSNNPAYTKQSQTSVSKNDAEYTEYGLSIQNLAYLTDRLNLLAGLRYDRFEIERNDKIYYQQGTNLLFTKLDDPLAVNIKGDNHNVSGQVGLLYHLTDAFSVYGSWSESFTPNYPDVTAGQISGENSMAPEEATQYEVGIKSSFLDDKVRVTASLYQLTRENVMTFENLQARLNGEEETKGVELTTTMQFIPGLNILASYTHMDSEIINDNDDTKTLEGNSPYGIPQNKARVWGSYEFQQGILKSFGLGLGAEYVGARYGDDENSFKIPSYTILDTAAWYYIPMGKDKQLRLQAGIKNLTDKTYYPANLGSPYRINVGAPRTAYISARLEF</sequence>
<dbReference type="Pfam" id="PF07660">
    <property type="entry name" value="STN"/>
    <property type="match status" value="1"/>
</dbReference>
<protein>
    <submittedName>
        <fullName evidence="18">Outer membrane receptor for monomeric catechol</fullName>
    </submittedName>
</protein>
<keyword evidence="11 14" id="KW-0472">Membrane</keyword>
<comment type="similarity">
    <text evidence="2 14 15">Belongs to the TonB-dependent receptor family.</text>
</comment>
<dbReference type="Gene3D" id="2.170.130.10">
    <property type="entry name" value="TonB-dependent receptor, plug domain"/>
    <property type="match status" value="1"/>
</dbReference>
<dbReference type="GO" id="GO:0038023">
    <property type="term" value="F:signaling receptor activity"/>
    <property type="evidence" value="ECO:0007669"/>
    <property type="project" value="InterPro"/>
</dbReference>
<dbReference type="PANTHER" id="PTHR32552:SF68">
    <property type="entry name" value="FERRICHROME OUTER MEMBRANE TRANSPORTER_PHAGE RECEPTOR"/>
    <property type="match status" value="1"/>
</dbReference>
<keyword evidence="13 14" id="KW-0998">Cell outer membrane</keyword>
<evidence type="ECO:0000256" key="15">
    <source>
        <dbReference type="RuleBase" id="RU003357"/>
    </source>
</evidence>
<dbReference type="InterPro" id="IPR000531">
    <property type="entry name" value="Beta-barrel_TonB"/>
</dbReference>
<keyword evidence="10 15" id="KW-0798">TonB box</keyword>
<evidence type="ECO:0000256" key="6">
    <source>
        <dbReference type="ARBA" id="ARBA00022692"/>
    </source>
</evidence>
<keyword evidence="4 14" id="KW-1134">Transmembrane beta strand</keyword>
<dbReference type="eggNOG" id="COG4773">
    <property type="taxonomic scope" value="Bacteria"/>
</dbReference>
<dbReference type="InterPro" id="IPR010105">
    <property type="entry name" value="TonB_sidphr_rcpt"/>
</dbReference>
<dbReference type="InterPro" id="IPR011662">
    <property type="entry name" value="Secretin/TonB_short_N"/>
</dbReference>
<organism evidence="18 19">
    <name type="scientific">Methylophaga aminisulfidivorans MP</name>
    <dbReference type="NCBI Taxonomy" id="1026882"/>
    <lineage>
        <taxon>Bacteria</taxon>
        <taxon>Pseudomonadati</taxon>
        <taxon>Pseudomonadota</taxon>
        <taxon>Gammaproteobacteria</taxon>
        <taxon>Thiotrichales</taxon>
        <taxon>Piscirickettsiaceae</taxon>
        <taxon>Methylophaga</taxon>
    </lineage>
</organism>
<keyword evidence="7 16" id="KW-0732">Signal</keyword>
<evidence type="ECO:0000256" key="11">
    <source>
        <dbReference type="ARBA" id="ARBA00023136"/>
    </source>
</evidence>
<proteinExistence type="inferred from homology"/>
<evidence type="ECO:0000256" key="8">
    <source>
        <dbReference type="ARBA" id="ARBA00023004"/>
    </source>
</evidence>
<evidence type="ECO:0000256" key="14">
    <source>
        <dbReference type="PROSITE-ProRule" id="PRU01360"/>
    </source>
</evidence>
<dbReference type="OrthoDB" id="9760494at2"/>
<evidence type="ECO:0000256" key="1">
    <source>
        <dbReference type="ARBA" id="ARBA00004571"/>
    </source>
</evidence>